<keyword evidence="7 17" id="KW-0028">Amino-acid biosynthesis</keyword>
<protein>
    <recommendedName>
        <fullName evidence="6 16">Aspartokinase</fullName>
        <ecNumber evidence="5 16">2.7.2.4</ecNumber>
    </recommendedName>
</protein>
<dbReference type="PIRSF" id="PIRSF000726">
    <property type="entry name" value="Asp_kin"/>
    <property type="match status" value="1"/>
</dbReference>
<dbReference type="NCBIfam" id="TIGR00656">
    <property type="entry name" value="asp_kin_monofn"/>
    <property type="match status" value="1"/>
</dbReference>
<accession>E0TFN0</accession>
<feature type="binding site" evidence="15">
    <location>
        <position position="62"/>
    </location>
    <ligand>
        <name>substrate</name>
    </ligand>
</feature>
<keyword evidence="11 16" id="KW-0418">Kinase</keyword>
<evidence type="ECO:0000256" key="8">
    <source>
        <dbReference type="ARBA" id="ARBA00022679"/>
    </source>
</evidence>
<dbReference type="InterPro" id="IPR002912">
    <property type="entry name" value="ACT_dom"/>
</dbReference>
<dbReference type="FunFam" id="3.30.2130.10:FF:000001">
    <property type="entry name" value="Bifunctional aspartokinase/homoserine dehydrogenase"/>
    <property type="match status" value="1"/>
</dbReference>
<dbReference type="FunFam" id="3.40.1160.10:FF:000002">
    <property type="entry name" value="Aspartokinase"/>
    <property type="match status" value="1"/>
</dbReference>
<dbReference type="InterPro" id="IPR054352">
    <property type="entry name" value="ACT_Aspartokinase"/>
</dbReference>
<evidence type="ECO:0000256" key="5">
    <source>
        <dbReference type="ARBA" id="ARBA00013059"/>
    </source>
</evidence>
<evidence type="ECO:0000256" key="17">
    <source>
        <dbReference type="RuleBase" id="RU004249"/>
    </source>
</evidence>
<dbReference type="PANTHER" id="PTHR21499">
    <property type="entry name" value="ASPARTATE KINASE"/>
    <property type="match status" value="1"/>
</dbReference>
<dbReference type="Pfam" id="PF22468">
    <property type="entry name" value="ACT_9"/>
    <property type="match status" value="2"/>
</dbReference>
<keyword evidence="12 15" id="KW-0067">ATP-binding</keyword>
<reference evidence="20" key="1">
    <citation type="submission" date="2010-08" db="EMBL/GenBank/DDBJ databases">
        <title>Genome sequence of Parvularcula bermudensis HTCC2503.</title>
        <authorList>
            <person name="Kang D.-M."/>
            <person name="Oh H.-M."/>
            <person name="Cho J.-C."/>
        </authorList>
    </citation>
    <scope>NUCLEOTIDE SEQUENCE [LARGE SCALE GENOMIC DNA]</scope>
    <source>
        <strain evidence="20">ATCC BAA-594 / HTCC2503 / KCTC 12087</strain>
    </source>
</reference>
<evidence type="ECO:0000313" key="20">
    <source>
        <dbReference type="Proteomes" id="UP000001302"/>
    </source>
</evidence>
<dbReference type="Pfam" id="PF00696">
    <property type="entry name" value="AA_kinase"/>
    <property type="match status" value="1"/>
</dbReference>
<evidence type="ECO:0000256" key="4">
    <source>
        <dbReference type="ARBA" id="ARBA00010122"/>
    </source>
</evidence>
<dbReference type="InterPro" id="IPR036393">
    <property type="entry name" value="AceGlu_kinase-like_sf"/>
</dbReference>
<feature type="binding site" evidence="15">
    <location>
        <position position="201"/>
    </location>
    <ligand>
        <name>ATP</name>
        <dbReference type="ChEBI" id="CHEBI:30616"/>
    </ligand>
</feature>
<comment type="catalytic activity">
    <reaction evidence="14 16">
        <text>L-aspartate + ATP = 4-phospho-L-aspartate + ADP</text>
        <dbReference type="Rhea" id="RHEA:23776"/>
        <dbReference type="ChEBI" id="CHEBI:29991"/>
        <dbReference type="ChEBI" id="CHEBI:30616"/>
        <dbReference type="ChEBI" id="CHEBI:57535"/>
        <dbReference type="ChEBI" id="CHEBI:456216"/>
        <dbReference type="EC" id="2.7.2.4"/>
    </reaction>
</comment>
<evidence type="ECO:0000256" key="15">
    <source>
        <dbReference type="PIRSR" id="PIRSR000726-1"/>
    </source>
</evidence>
<dbReference type="PROSITE" id="PS51671">
    <property type="entry name" value="ACT"/>
    <property type="match status" value="2"/>
</dbReference>
<dbReference type="GO" id="GO:0004072">
    <property type="term" value="F:aspartate kinase activity"/>
    <property type="evidence" value="ECO:0007669"/>
    <property type="project" value="UniProtKB-EC"/>
</dbReference>
<feature type="binding site" evidence="15">
    <location>
        <begin position="22"/>
        <end position="25"/>
    </location>
    <ligand>
        <name>ATP</name>
        <dbReference type="ChEBI" id="CHEBI:30616"/>
    </ligand>
</feature>
<dbReference type="NCBIfam" id="TIGR00657">
    <property type="entry name" value="asp_kinases"/>
    <property type="match status" value="1"/>
</dbReference>
<dbReference type="STRING" id="314260.PB2503_12764"/>
<organism evidence="19 20">
    <name type="scientific">Parvularcula bermudensis (strain ATCC BAA-594 / HTCC2503 / KCTC 12087)</name>
    <dbReference type="NCBI Taxonomy" id="314260"/>
    <lineage>
        <taxon>Bacteria</taxon>
        <taxon>Pseudomonadati</taxon>
        <taxon>Pseudomonadota</taxon>
        <taxon>Alphaproteobacteria</taxon>
        <taxon>Parvularculales</taxon>
        <taxon>Parvularculaceae</taxon>
        <taxon>Parvularcula</taxon>
    </lineage>
</organism>
<dbReference type="InterPro" id="IPR018042">
    <property type="entry name" value="Aspartate_kinase_CS"/>
</dbReference>
<dbReference type="PANTHER" id="PTHR21499:SF3">
    <property type="entry name" value="ASPARTOKINASE"/>
    <property type="match status" value="1"/>
</dbReference>
<keyword evidence="9" id="KW-0677">Repeat</keyword>
<gene>
    <name evidence="19" type="ordered locus">PB2503_12764</name>
</gene>
<dbReference type="NCBIfam" id="NF005155">
    <property type="entry name" value="PRK06635.1-4"/>
    <property type="match status" value="1"/>
</dbReference>
<dbReference type="InterPro" id="IPR045865">
    <property type="entry name" value="ACT-like_dom_sf"/>
</dbReference>
<proteinExistence type="inferred from homology"/>
<feature type="binding site" evidence="15">
    <location>
        <begin position="190"/>
        <end position="191"/>
    </location>
    <ligand>
        <name>ATP</name>
        <dbReference type="ChEBI" id="CHEBI:30616"/>
    </ligand>
</feature>
<dbReference type="SUPFAM" id="SSF53633">
    <property type="entry name" value="Carbamate kinase-like"/>
    <property type="match status" value="1"/>
</dbReference>
<dbReference type="Gene3D" id="3.40.1160.10">
    <property type="entry name" value="Acetylglutamate kinase-like"/>
    <property type="match status" value="1"/>
</dbReference>
<dbReference type="SUPFAM" id="SSF55021">
    <property type="entry name" value="ACT-like"/>
    <property type="match status" value="2"/>
</dbReference>
<keyword evidence="13" id="KW-0457">Lysine biosynthesis</keyword>
<dbReference type="InterPro" id="IPR001048">
    <property type="entry name" value="Asp/Glu/Uridylate_kinase"/>
</dbReference>
<feature type="binding site" evidence="15">
    <location>
        <position position="196"/>
    </location>
    <ligand>
        <name>ATP</name>
        <dbReference type="ChEBI" id="CHEBI:30616"/>
    </ligand>
</feature>
<feature type="binding site" evidence="15">
    <location>
        <begin position="226"/>
        <end position="227"/>
    </location>
    <ligand>
        <name>ATP</name>
        <dbReference type="ChEBI" id="CHEBI:30616"/>
    </ligand>
</feature>
<evidence type="ECO:0000256" key="12">
    <source>
        <dbReference type="ARBA" id="ARBA00022840"/>
    </source>
</evidence>
<evidence type="ECO:0000256" key="3">
    <source>
        <dbReference type="ARBA" id="ARBA00005139"/>
    </source>
</evidence>
<dbReference type="InterPro" id="IPR005260">
    <property type="entry name" value="Asp_kin_monofn"/>
</dbReference>
<evidence type="ECO:0000259" key="18">
    <source>
        <dbReference type="PROSITE" id="PS51671"/>
    </source>
</evidence>
<evidence type="ECO:0000313" key="19">
    <source>
        <dbReference type="EMBL" id="ADM10590.1"/>
    </source>
</evidence>
<comment type="pathway">
    <text evidence="1 17">Amino-acid biosynthesis; L-lysine biosynthesis via DAP pathway; (S)-tetrahydrodipicolinate from L-aspartate: step 1/4.</text>
</comment>
<evidence type="ECO:0000256" key="2">
    <source>
        <dbReference type="ARBA" id="ARBA00004986"/>
    </source>
</evidence>
<dbReference type="NCBIfam" id="NF005154">
    <property type="entry name" value="PRK06635.1-2"/>
    <property type="match status" value="1"/>
</dbReference>
<dbReference type="PROSITE" id="PS00324">
    <property type="entry name" value="ASPARTOKINASE"/>
    <property type="match status" value="1"/>
</dbReference>
<evidence type="ECO:0000256" key="13">
    <source>
        <dbReference type="ARBA" id="ARBA00023154"/>
    </source>
</evidence>
<dbReference type="GO" id="GO:0009089">
    <property type="term" value="P:lysine biosynthetic process via diaminopimelate"/>
    <property type="evidence" value="ECO:0007669"/>
    <property type="project" value="UniProtKB-UniPathway"/>
</dbReference>
<dbReference type="EC" id="2.7.2.4" evidence="5 16"/>
<evidence type="ECO:0000256" key="14">
    <source>
        <dbReference type="ARBA" id="ARBA00047872"/>
    </source>
</evidence>
<feature type="binding site" evidence="15">
    <location>
        <position position="91"/>
    </location>
    <ligand>
        <name>substrate</name>
    </ligand>
</feature>
<dbReference type="CDD" id="cd04913">
    <property type="entry name" value="ACT_AKii-LysC-BS-like_1"/>
    <property type="match status" value="1"/>
</dbReference>
<dbReference type="InterPro" id="IPR041740">
    <property type="entry name" value="AKii-LysC-BS"/>
</dbReference>
<dbReference type="AlphaFoldDB" id="E0TFN0"/>
<dbReference type="HOGENOM" id="CLU_009116_3_2_5"/>
<reference evidence="19 20" key="2">
    <citation type="journal article" date="2011" name="J. Bacteriol.">
        <title>Complete genome sequence of strain HTCC2503T of Parvularcula bermudensis, the type species of the order "Parvularculales" in the class Alphaproteobacteria.</title>
        <authorList>
            <person name="Oh H.M."/>
            <person name="Kang I."/>
            <person name="Vergin K.L."/>
            <person name="Kang D."/>
            <person name="Rhee K.H."/>
            <person name="Giovannoni S.J."/>
            <person name="Cho J.C."/>
        </authorList>
    </citation>
    <scope>NUCLEOTIDE SEQUENCE [LARGE SCALE GENOMIC DNA]</scope>
    <source>
        <strain evidence="20">ATCC BAA-594 / HTCC2503 / KCTC 12087</strain>
    </source>
</reference>
<dbReference type="eggNOG" id="COG0527">
    <property type="taxonomic scope" value="Bacteria"/>
</dbReference>
<comment type="pathway">
    <text evidence="2 17">Amino-acid biosynthesis; L-methionine biosynthesis via de novo pathway; L-homoserine from L-aspartate: step 1/3.</text>
</comment>
<dbReference type="GO" id="GO:0009088">
    <property type="term" value="P:threonine biosynthetic process"/>
    <property type="evidence" value="ECO:0007669"/>
    <property type="project" value="UniProtKB-UniPathway"/>
</dbReference>
<evidence type="ECO:0000256" key="1">
    <source>
        <dbReference type="ARBA" id="ARBA00004766"/>
    </source>
</evidence>
<keyword evidence="20" id="KW-1185">Reference proteome</keyword>
<sequence length="429" mass="45806">MREEASAAAALTTRRDDRLVMKFGGTSVKSIDRIERVARHVMAGRAAGYKVCVNVSAMAGETDRLVDLATSAFGNKAARMAEYDTVVSTGEQVTAGLLSLVLQRHGIAARSWLGWQLPFQTDARHGAATIHEIDTSSLGDSLEAGEVAVVAGFQGIDEEGRITTLGRGGSDTSAVALAIALNAGRCDIYTDVDGVYTSDPRIVPSARRLDQISYEEMLEMASLGAKVLQTRSVGLAMRYGVPLRVLSSLGEPGESKVFTQIMSEQEIMERRVVSAVVPSRSEARVDLLGVPDKPGVSAMIFTALAAAKVNIDMIIQSQSRDSASVNLSFTLKEQDLSIAQSVLAERKSDIGYTEILADQNVAKVSIIGVGMNDRSGVAAQMFETLSSRGINILNISTSEIKISVLVSSEYTELAVRALHDSFGLRQSSA</sequence>
<dbReference type="CDD" id="cd04261">
    <property type="entry name" value="AAK_AKii-LysC-BS"/>
    <property type="match status" value="1"/>
</dbReference>
<comment type="pathway">
    <text evidence="3 17">Amino-acid biosynthesis; L-threonine biosynthesis; L-threonine from L-aspartate: step 1/5.</text>
</comment>
<evidence type="ECO:0000256" key="16">
    <source>
        <dbReference type="RuleBase" id="RU003448"/>
    </source>
</evidence>
<evidence type="ECO:0000256" key="10">
    <source>
        <dbReference type="ARBA" id="ARBA00022741"/>
    </source>
</evidence>
<dbReference type="UniPathway" id="UPA00051">
    <property type="reaction ID" value="UER00462"/>
</dbReference>
<dbReference type="EMBL" id="CP002156">
    <property type="protein sequence ID" value="ADM10590.1"/>
    <property type="molecule type" value="Genomic_DNA"/>
</dbReference>
<feature type="domain" description="ACT" evidence="18">
    <location>
        <begin position="366"/>
        <end position="429"/>
    </location>
</feature>
<feature type="domain" description="ACT" evidence="18">
    <location>
        <begin position="285"/>
        <end position="360"/>
    </location>
</feature>
<dbReference type="InterPro" id="IPR001341">
    <property type="entry name" value="Asp_kinase"/>
</dbReference>
<dbReference type="UniPathway" id="UPA00034">
    <property type="reaction ID" value="UER00015"/>
</dbReference>
<evidence type="ECO:0000256" key="9">
    <source>
        <dbReference type="ARBA" id="ARBA00022737"/>
    </source>
</evidence>
<evidence type="ECO:0000256" key="6">
    <source>
        <dbReference type="ARBA" id="ARBA00016273"/>
    </source>
</evidence>
<evidence type="ECO:0000256" key="7">
    <source>
        <dbReference type="ARBA" id="ARBA00022605"/>
    </source>
</evidence>
<dbReference type="Gene3D" id="3.30.2130.10">
    <property type="entry name" value="VC0802-like"/>
    <property type="match status" value="1"/>
</dbReference>
<dbReference type="UniPathway" id="UPA00050">
    <property type="reaction ID" value="UER00461"/>
</dbReference>
<keyword evidence="8 16" id="KW-0808">Transferase</keyword>
<dbReference type="KEGG" id="pbr:PB2503_12764"/>
<dbReference type="GO" id="GO:0005829">
    <property type="term" value="C:cytosol"/>
    <property type="evidence" value="ECO:0007669"/>
    <property type="project" value="TreeGrafter"/>
</dbReference>
<keyword evidence="10 15" id="KW-0547">Nucleotide-binding</keyword>
<dbReference type="GO" id="GO:0005524">
    <property type="term" value="F:ATP binding"/>
    <property type="evidence" value="ECO:0007669"/>
    <property type="project" value="UniProtKB-KW"/>
</dbReference>
<name>E0TFN0_PARBH</name>
<dbReference type="CDD" id="cd04923">
    <property type="entry name" value="ACT_AK-LysC-DapG-like_2"/>
    <property type="match status" value="1"/>
</dbReference>
<comment type="similarity">
    <text evidence="4 16">Belongs to the aspartokinase family.</text>
</comment>
<dbReference type="Proteomes" id="UP000001302">
    <property type="component" value="Chromosome"/>
</dbReference>
<evidence type="ECO:0000256" key="11">
    <source>
        <dbReference type="ARBA" id="ARBA00022777"/>
    </source>
</evidence>
<dbReference type="GO" id="GO:0009090">
    <property type="term" value="P:homoserine biosynthetic process"/>
    <property type="evidence" value="ECO:0007669"/>
    <property type="project" value="TreeGrafter"/>
</dbReference>